<organism evidence="1 2">
    <name type="scientific">Molorchus minor</name>
    <dbReference type="NCBI Taxonomy" id="1323400"/>
    <lineage>
        <taxon>Eukaryota</taxon>
        <taxon>Metazoa</taxon>
        <taxon>Ecdysozoa</taxon>
        <taxon>Arthropoda</taxon>
        <taxon>Hexapoda</taxon>
        <taxon>Insecta</taxon>
        <taxon>Pterygota</taxon>
        <taxon>Neoptera</taxon>
        <taxon>Endopterygota</taxon>
        <taxon>Coleoptera</taxon>
        <taxon>Polyphaga</taxon>
        <taxon>Cucujiformia</taxon>
        <taxon>Chrysomeloidea</taxon>
        <taxon>Cerambycidae</taxon>
        <taxon>Lamiinae</taxon>
        <taxon>Monochamini</taxon>
        <taxon>Molorchus</taxon>
    </lineage>
</organism>
<dbReference type="Proteomes" id="UP001162164">
    <property type="component" value="Unassembled WGS sequence"/>
</dbReference>
<keyword evidence="2" id="KW-1185">Reference proteome</keyword>
<sequence length="127" mass="14666">MNLLMKILEIFLKFLRKLGEGKSTVTSGKKVAWTWLSVSIDYRADIVRMDLDCHPSLFDTLTLSTIHRRISIPEDALVYFRQEPGRKKKFLGSMQVAKVLPYVVESRLWSCVQISPNLAPEYRKPIP</sequence>
<comment type="caution">
    <text evidence="1">The sequence shown here is derived from an EMBL/GenBank/DDBJ whole genome shotgun (WGS) entry which is preliminary data.</text>
</comment>
<protein>
    <submittedName>
        <fullName evidence="1">Uncharacterized protein</fullName>
    </submittedName>
</protein>
<evidence type="ECO:0000313" key="1">
    <source>
        <dbReference type="EMBL" id="KAJ8982361.1"/>
    </source>
</evidence>
<evidence type="ECO:0000313" key="2">
    <source>
        <dbReference type="Proteomes" id="UP001162164"/>
    </source>
</evidence>
<gene>
    <name evidence="1" type="ORF">NQ317_013112</name>
</gene>
<proteinExistence type="predicted"/>
<accession>A0ABQ9JX04</accession>
<name>A0ABQ9JX04_9CUCU</name>
<dbReference type="EMBL" id="JAPWTJ010000130">
    <property type="protein sequence ID" value="KAJ8982361.1"/>
    <property type="molecule type" value="Genomic_DNA"/>
</dbReference>
<reference evidence="1" key="1">
    <citation type="journal article" date="2023" name="Insect Mol. Biol.">
        <title>Genome sequencing provides insights into the evolution of gene families encoding plant cell wall-degrading enzymes in longhorned beetles.</title>
        <authorList>
            <person name="Shin N.R."/>
            <person name="Okamura Y."/>
            <person name="Kirsch R."/>
            <person name="Pauchet Y."/>
        </authorList>
    </citation>
    <scope>NUCLEOTIDE SEQUENCE</scope>
    <source>
        <strain evidence="1">MMC_N1</strain>
    </source>
</reference>